<dbReference type="Proteomes" id="UP000037931">
    <property type="component" value="Unassembled WGS sequence"/>
</dbReference>
<name>A0A0M9GBN7_9PSED</name>
<sequence length="45" mass="5001">MTIIAGSFAGIAEALRNRGFLFLADVKWIEQPCRCAGRWTCKVTV</sequence>
<proteinExistence type="predicted"/>
<dbReference type="PATRIC" id="fig|50340.43.peg.5060"/>
<dbReference type="EMBL" id="JSYZ01000054">
    <property type="protein sequence ID" value="KPA87036.1"/>
    <property type="molecule type" value="Genomic_DNA"/>
</dbReference>
<dbReference type="RefSeq" id="WP_193394250.1">
    <property type="nucleotide sequence ID" value="NZ_JSYZ01000054.1"/>
</dbReference>
<evidence type="ECO:0000313" key="1">
    <source>
        <dbReference type="EMBL" id="KPA87036.1"/>
    </source>
</evidence>
<accession>A0A0M9GBN7</accession>
<reference evidence="1 2" key="1">
    <citation type="journal article" date="2015" name="PLoS ONE">
        <title>Rice-Infecting Pseudomonas Genomes Are Highly Accessorized and Harbor Multiple Putative Virulence Mechanisms to Cause Sheath Brown Rot.</title>
        <authorList>
            <person name="Quibod I.L."/>
            <person name="Grande G."/>
            <person name="Oreiro E.G."/>
            <person name="Borja F.N."/>
            <person name="Dossa G.S."/>
            <person name="Mauleon R."/>
            <person name="Cruz C.V."/>
            <person name="Oliva R."/>
        </authorList>
    </citation>
    <scope>NUCLEOTIDE SEQUENCE [LARGE SCALE GENOMIC DNA]</scope>
    <source>
        <strain evidence="1 2">IRRI 6609</strain>
    </source>
</reference>
<organism evidence="1 2">
    <name type="scientific">Pseudomonas asplenii</name>
    <dbReference type="NCBI Taxonomy" id="53407"/>
    <lineage>
        <taxon>Bacteria</taxon>
        <taxon>Pseudomonadati</taxon>
        <taxon>Pseudomonadota</taxon>
        <taxon>Gammaproteobacteria</taxon>
        <taxon>Pseudomonadales</taxon>
        <taxon>Pseudomonadaceae</taxon>
        <taxon>Pseudomonas</taxon>
    </lineage>
</organism>
<evidence type="ECO:0000313" key="2">
    <source>
        <dbReference type="Proteomes" id="UP000037931"/>
    </source>
</evidence>
<dbReference type="STRING" id="50340.PF66_06381"/>
<protein>
    <submittedName>
        <fullName evidence="1">Uncharacterized protein</fullName>
    </submittedName>
</protein>
<comment type="caution">
    <text evidence="1">The sequence shown here is derived from an EMBL/GenBank/DDBJ whole genome shotgun (WGS) entry which is preliminary data.</text>
</comment>
<gene>
    <name evidence="1" type="ORF">PF66_06381</name>
</gene>
<dbReference type="AlphaFoldDB" id="A0A0M9GBN7"/>
<keyword evidence="2" id="KW-1185">Reference proteome</keyword>